<dbReference type="STRING" id="147828.A0A4S2LT58"/>
<feature type="domain" description="ELMO" evidence="1">
    <location>
        <begin position="131"/>
        <end position="285"/>
    </location>
</feature>
<accession>A0A4S2LT58</accession>
<dbReference type="Proteomes" id="UP000308267">
    <property type="component" value="Unassembled WGS sequence"/>
</dbReference>
<evidence type="ECO:0000313" key="3">
    <source>
        <dbReference type="Proteomes" id="UP000308267"/>
    </source>
</evidence>
<dbReference type="InterPro" id="IPR006816">
    <property type="entry name" value="ELMO_dom"/>
</dbReference>
<name>A0A4S2LT58_OPIFE</name>
<protein>
    <recommendedName>
        <fullName evidence="1">ELMO domain-containing protein</fullName>
    </recommendedName>
</protein>
<dbReference type="PROSITE" id="PS51335">
    <property type="entry name" value="ELMO"/>
    <property type="match status" value="1"/>
</dbReference>
<evidence type="ECO:0000259" key="1">
    <source>
        <dbReference type="PROSITE" id="PS51335"/>
    </source>
</evidence>
<dbReference type="Pfam" id="PF04727">
    <property type="entry name" value="ELMO_CED12"/>
    <property type="match status" value="1"/>
</dbReference>
<dbReference type="AlphaFoldDB" id="A0A4S2LT58"/>
<dbReference type="PANTHER" id="PTHR12771:SF51">
    <property type="entry name" value="LD01482P"/>
    <property type="match status" value="1"/>
</dbReference>
<sequence length="306" mass="35991">MIRLFITLIWGFYEWYLRPAIKFALRRATGKCELHRLILAYPRGAMRTFAIEQSMRRSKCDPLRNALPWTVHFDYNSRASELARIKNVDISSLSVFSSEFIYSLKQIHAYERLLTETNVLKSTAFDPDNIAHQLLLTQLWNDLSPVEQNADPASRRWSLIGFQTDNPHTDFRGMGILSLKNMVYFSNHHTKLARSLLSASNHPQHWYPFAILAINVTEMLYVFLEKGQLKNQFYNTADQCSLEDFHKLFCFTFHSFHEYWMNTVRDVMFFNFHREQFRSRLESRLQSSDCRLGLTGSNGDVSFFEP</sequence>
<proteinExistence type="predicted"/>
<evidence type="ECO:0000313" key="2">
    <source>
        <dbReference type="EMBL" id="TGZ66506.1"/>
    </source>
</evidence>
<dbReference type="GO" id="GO:0005096">
    <property type="term" value="F:GTPase activator activity"/>
    <property type="evidence" value="ECO:0007669"/>
    <property type="project" value="TreeGrafter"/>
</dbReference>
<dbReference type="OrthoDB" id="67155at2759"/>
<dbReference type="EMBL" id="SJOL01006451">
    <property type="protein sequence ID" value="TGZ66506.1"/>
    <property type="molecule type" value="Genomic_DNA"/>
</dbReference>
<keyword evidence="3" id="KW-1185">Reference proteome</keyword>
<gene>
    <name evidence="2" type="ORF">CRM22_005302</name>
</gene>
<comment type="caution">
    <text evidence="2">The sequence shown here is derived from an EMBL/GenBank/DDBJ whole genome shotgun (WGS) entry which is preliminary data.</text>
</comment>
<dbReference type="InterPro" id="IPR050868">
    <property type="entry name" value="ELMO_domain-containing"/>
</dbReference>
<reference evidence="2 3" key="1">
    <citation type="journal article" date="2019" name="BMC Genomics">
        <title>New insights from Opisthorchis felineus genome: update on genomics of the epidemiologically important liver flukes.</title>
        <authorList>
            <person name="Ershov N.I."/>
            <person name="Mordvinov V.A."/>
            <person name="Prokhortchouk E.B."/>
            <person name="Pakharukova M.Y."/>
            <person name="Gunbin K.V."/>
            <person name="Ustyantsev K."/>
            <person name="Genaev M.A."/>
            <person name="Blinov A.G."/>
            <person name="Mazur A."/>
            <person name="Boulygina E."/>
            <person name="Tsygankova S."/>
            <person name="Khrameeva E."/>
            <person name="Chekanov N."/>
            <person name="Fan G."/>
            <person name="Xiao A."/>
            <person name="Zhang H."/>
            <person name="Xu X."/>
            <person name="Yang H."/>
            <person name="Solovyev V."/>
            <person name="Lee S.M."/>
            <person name="Liu X."/>
            <person name="Afonnikov D.A."/>
            <person name="Skryabin K.G."/>
        </authorList>
    </citation>
    <scope>NUCLEOTIDE SEQUENCE [LARGE SCALE GENOMIC DNA]</scope>
    <source>
        <strain evidence="2">AK-0245</strain>
        <tissue evidence="2">Whole organism</tissue>
    </source>
</reference>
<dbReference type="PANTHER" id="PTHR12771">
    <property type="entry name" value="ENGULFMENT AND CELL MOTILITY"/>
    <property type="match status" value="1"/>
</dbReference>
<organism evidence="2 3">
    <name type="scientific">Opisthorchis felineus</name>
    <dbReference type="NCBI Taxonomy" id="147828"/>
    <lineage>
        <taxon>Eukaryota</taxon>
        <taxon>Metazoa</taxon>
        <taxon>Spiralia</taxon>
        <taxon>Lophotrochozoa</taxon>
        <taxon>Platyhelminthes</taxon>
        <taxon>Trematoda</taxon>
        <taxon>Digenea</taxon>
        <taxon>Opisthorchiida</taxon>
        <taxon>Opisthorchiata</taxon>
        <taxon>Opisthorchiidae</taxon>
        <taxon>Opisthorchis</taxon>
    </lineage>
</organism>